<dbReference type="Proteomes" id="UP000762676">
    <property type="component" value="Unassembled WGS sequence"/>
</dbReference>
<reference evidence="1 2" key="1">
    <citation type="journal article" date="2021" name="Elife">
        <title>Chloroplast acquisition without the gene transfer in kleptoplastic sea slugs, Plakobranchus ocellatus.</title>
        <authorList>
            <person name="Maeda T."/>
            <person name="Takahashi S."/>
            <person name="Yoshida T."/>
            <person name="Shimamura S."/>
            <person name="Takaki Y."/>
            <person name="Nagai Y."/>
            <person name="Toyoda A."/>
            <person name="Suzuki Y."/>
            <person name="Arimoto A."/>
            <person name="Ishii H."/>
            <person name="Satoh N."/>
            <person name="Nishiyama T."/>
            <person name="Hasebe M."/>
            <person name="Maruyama T."/>
            <person name="Minagawa J."/>
            <person name="Obokata J."/>
            <person name="Shigenobu S."/>
        </authorList>
    </citation>
    <scope>NUCLEOTIDE SEQUENCE [LARGE SCALE GENOMIC DNA]</scope>
</reference>
<protein>
    <submittedName>
        <fullName evidence="1">Uncharacterized protein</fullName>
    </submittedName>
</protein>
<dbReference type="GO" id="GO:0019825">
    <property type="term" value="F:oxygen binding"/>
    <property type="evidence" value="ECO:0007669"/>
    <property type="project" value="InterPro"/>
</dbReference>
<organism evidence="1 2">
    <name type="scientific">Elysia marginata</name>
    <dbReference type="NCBI Taxonomy" id="1093978"/>
    <lineage>
        <taxon>Eukaryota</taxon>
        <taxon>Metazoa</taxon>
        <taxon>Spiralia</taxon>
        <taxon>Lophotrochozoa</taxon>
        <taxon>Mollusca</taxon>
        <taxon>Gastropoda</taxon>
        <taxon>Heterobranchia</taxon>
        <taxon>Euthyneura</taxon>
        <taxon>Panpulmonata</taxon>
        <taxon>Sacoglossa</taxon>
        <taxon>Placobranchoidea</taxon>
        <taxon>Plakobranchidae</taxon>
        <taxon>Elysia</taxon>
    </lineage>
</organism>
<evidence type="ECO:0000313" key="2">
    <source>
        <dbReference type="Proteomes" id="UP000762676"/>
    </source>
</evidence>
<sequence length="77" mass="8591">MREKFVPADAADSADSSCFTRLLQEENFSAHSLVVMLSLDSLVGLVHKPDKLLTTMTEILLSHVHRDQGAVEVDYFN</sequence>
<dbReference type="AlphaFoldDB" id="A0AAV4G4N7"/>
<dbReference type="GO" id="GO:0020037">
    <property type="term" value="F:heme binding"/>
    <property type="evidence" value="ECO:0007669"/>
    <property type="project" value="InterPro"/>
</dbReference>
<gene>
    <name evidence="1" type="ORF">ElyMa_004025700</name>
</gene>
<dbReference type="SUPFAM" id="SSF46458">
    <property type="entry name" value="Globin-like"/>
    <property type="match status" value="1"/>
</dbReference>
<name>A0AAV4G4N7_9GAST</name>
<dbReference type="InterPro" id="IPR012292">
    <property type="entry name" value="Globin/Proto"/>
</dbReference>
<keyword evidence="2" id="KW-1185">Reference proteome</keyword>
<dbReference type="InterPro" id="IPR009050">
    <property type="entry name" value="Globin-like_sf"/>
</dbReference>
<dbReference type="Gene3D" id="1.10.490.10">
    <property type="entry name" value="Globins"/>
    <property type="match status" value="1"/>
</dbReference>
<proteinExistence type="predicted"/>
<dbReference type="EMBL" id="BMAT01008178">
    <property type="protein sequence ID" value="GFR79626.1"/>
    <property type="molecule type" value="Genomic_DNA"/>
</dbReference>
<accession>A0AAV4G4N7</accession>
<evidence type="ECO:0000313" key="1">
    <source>
        <dbReference type="EMBL" id="GFR79626.1"/>
    </source>
</evidence>
<comment type="caution">
    <text evidence="1">The sequence shown here is derived from an EMBL/GenBank/DDBJ whole genome shotgun (WGS) entry which is preliminary data.</text>
</comment>
<feature type="non-terminal residue" evidence="1">
    <location>
        <position position="77"/>
    </location>
</feature>